<protein>
    <submittedName>
        <fullName evidence="1">Uncharacterized protein</fullName>
    </submittedName>
</protein>
<proteinExistence type="predicted"/>
<dbReference type="AlphaFoldDB" id="A0AAP0NS78"/>
<name>A0AAP0NS78_9MAGN</name>
<gene>
    <name evidence="1" type="ORF">Syun_021363</name>
</gene>
<accession>A0AAP0NS78</accession>
<comment type="caution">
    <text evidence="1">The sequence shown here is derived from an EMBL/GenBank/DDBJ whole genome shotgun (WGS) entry which is preliminary data.</text>
</comment>
<sequence>MRRRDNQAVVNSGDDLAFAFNHTLEFHAFVSLLVMFIDGISPNFHNMRVFRIDILPSTITSTATMGSVEKEGRKKKRKSCIYEELSLKPHLNN</sequence>
<dbReference type="Proteomes" id="UP001420932">
    <property type="component" value="Unassembled WGS sequence"/>
</dbReference>
<keyword evidence="2" id="KW-1185">Reference proteome</keyword>
<evidence type="ECO:0000313" key="2">
    <source>
        <dbReference type="Proteomes" id="UP001420932"/>
    </source>
</evidence>
<organism evidence="1 2">
    <name type="scientific">Stephania yunnanensis</name>
    <dbReference type="NCBI Taxonomy" id="152371"/>
    <lineage>
        <taxon>Eukaryota</taxon>
        <taxon>Viridiplantae</taxon>
        <taxon>Streptophyta</taxon>
        <taxon>Embryophyta</taxon>
        <taxon>Tracheophyta</taxon>
        <taxon>Spermatophyta</taxon>
        <taxon>Magnoliopsida</taxon>
        <taxon>Ranunculales</taxon>
        <taxon>Menispermaceae</taxon>
        <taxon>Menispermoideae</taxon>
        <taxon>Cissampelideae</taxon>
        <taxon>Stephania</taxon>
    </lineage>
</organism>
<dbReference type="EMBL" id="JBBNAF010000009">
    <property type="protein sequence ID" value="KAK9114566.1"/>
    <property type="molecule type" value="Genomic_DNA"/>
</dbReference>
<reference evidence="1 2" key="1">
    <citation type="submission" date="2024-01" db="EMBL/GenBank/DDBJ databases">
        <title>Genome assemblies of Stephania.</title>
        <authorList>
            <person name="Yang L."/>
        </authorList>
    </citation>
    <scope>NUCLEOTIDE SEQUENCE [LARGE SCALE GENOMIC DNA]</scope>
    <source>
        <strain evidence="1">YNDBR</strain>
        <tissue evidence="1">Leaf</tissue>
    </source>
</reference>
<evidence type="ECO:0000313" key="1">
    <source>
        <dbReference type="EMBL" id="KAK9114566.1"/>
    </source>
</evidence>